<feature type="compositionally biased region" description="Acidic residues" evidence="1">
    <location>
        <begin position="105"/>
        <end position="115"/>
    </location>
</feature>
<reference evidence="2 3" key="1">
    <citation type="submission" date="2017-03" db="EMBL/GenBank/DDBJ databases">
        <title>Draft genome sequence of Streptomyces scabrisporus NF3, endophyte isolated from Amphipterygium adstringens.</title>
        <authorList>
            <person name="Vazquez M."/>
            <person name="Ceapa C.D."/>
            <person name="Rodriguez Luna D."/>
            <person name="Sanchez Esquivel S."/>
        </authorList>
    </citation>
    <scope>NUCLEOTIDE SEQUENCE [LARGE SCALE GENOMIC DNA]</scope>
    <source>
        <strain evidence="2 3">NF3</strain>
    </source>
</reference>
<keyword evidence="3" id="KW-1185">Reference proteome</keyword>
<sequence>MEPTASEGARENPWAWQAGRNPYRGTAFQILDLDPDLTGRAAIKAQVRKRRQRITRSADRFPVHGRVLAPAEVNAAEEALNDPAGRLTAELLTHRPERPGPDPAELAEEFAETDPPESAGPTRIGIDRRVLAGLVPPPAPREFVPLWTEEGAH</sequence>
<evidence type="ECO:0000313" key="3">
    <source>
        <dbReference type="Proteomes" id="UP000190037"/>
    </source>
</evidence>
<feature type="region of interest" description="Disordered" evidence="1">
    <location>
        <begin position="94"/>
        <end position="124"/>
    </location>
</feature>
<name>A0A1T3P120_9ACTN</name>
<dbReference type="OrthoDB" id="4350440at2"/>
<dbReference type="RefSeq" id="WP_143658028.1">
    <property type="nucleotide sequence ID" value="NZ_MWQN01000001.1"/>
</dbReference>
<proteinExistence type="predicted"/>
<dbReference type="Proteomes" id="UP000190037">
    <property type="component" value="Unassembled WGS sequence"/>
</dbReference>
<organism evidence="2 3">
    <name type="scientific">Embleya scabrispora</name>
    <dbReference type="NCBI Taxonomy" id="159449"/>
    <lineage>
        <taxon>Bacteria</taxon>
        <taxon>Bacillati</taxon>
        <taxon>Actinomycetota</taxon>
        <taxon>Actinomycetes</taxon>
        <taxon>Kitasatosporales</taxon>
        <taxon>Streptomycetaceae</taxon>
        <taxon>Embleya</taxon>
    </lineage>
</organism>
<protein>
    <submittedName>
        <fullName evidence="2">Uncharacterized protein</fullName>
    </submittedName>
</protein>
<evidence type="ECO:0000256" key="1">
    <source>
        <dbReference type="SAM" id="MobiDB-lite"/>
    </source>
</evidence>
<dbReference type="STRING" id="159449.B4N89_19415"/>
<dbReference type="AlphaFoldDB" id="A0A1T3P120"/>
<dbReference type="EMBL" id="MWQN01000001">
    <property type="protein sequence ID" value="OPC82816.1"/>
    <property type="molecule type" value="Genomic_DNA"/>
</dbReference>
<accession>A0A1T3P120</accession>
<comment type="caution">
    <text evidence="2">The sequence shown here is derived from an EMBL/GenBank/DDBJ whole genome shotgun (WGS) entry which is preliminary data.</text>
</comment>
<gene>
    <name evidence="2" type="ORF">B4N89_19415</name>
</gene>
<evidence type="ECO:0000313" key="2">
    <source>
        <dbReference type="EMBL" id="OPC82816.1"/>
    </source>
</evidence>